<protein>
    <submittedName>
        <fullName evidence="1">Uncharacterized protein</fullName>
    </submittedName>
</protein>
<organism evidence="1 2">
    <name type="scientific">Deinococcus aetherius</name>
    <dbReference type="NCBI Taxonomy" id="200252"/>
    <lineage>
        <taxon>Bacteria</taxon>
        <taxon>Thermotogati</taxon>
        <taxon>Deinococcota</taxon>
        <taxon>Deinococci</taxon>
        <taxon>Deinococcales</taxon>
        <taxon>Deinococcaceae</taxon>
        <taxon>Deinococcus</taxon>
    </lineage>
</organism>
<proteinExistence type="predicted"/>
<evidence type="ECO:0000313" key="1">
    <source>
        <dbReference type="EMBL" id="BDP44629.1"/>
    </source>
</evidence>
<reference evidence="1" key="1">
    <citation type="submission" date="2022-07" db="EMBL/GenBank/DDBJ databases">
        <title>Complete Genome Sequence of the Radioresistant Bacterium Deinococcus aetherius ST0316, Isolated from the Air Dust collected in Lower Stratosphere above Japan.</title>
        <authorList>
            <person name="Satoh K."/>
            <person name="Hagiwara K."/>
            <person name="Katsumata K."/>
            <person name="Kubo A."/>
            <person name="Yokobori S."/>
            <person name="Yamagishi A."/>
            <person name="Oono Y."/>
            <person name="Narumi I."/>
        </authorList>
    </citation>
    <scope>NUCLEOTIDE SEQUENCE</scope>
    <source>
        <strain evidence="1">ST0316</strain>
        <plasmid evidence="1">pDAETH-3</plasmid>
    </source>
</reference>
<dbReference type="Proteomes" id="UP001064971">
    <property type="component" value="Plasmid pDAETH-3"/>
</dbReference>
<keyword evidence="1" id="KW-0614">Plasmid</keyword>
<keyword evidence="2" id="KW-1185">Reference proteome</keyword>
<geneLocation type="plasmid" evidence="1 2">
    <name>pDAETH-3</name>
</geneLocation>
<gene>
    <name evidence="1" type="ORF">DAETH_45980</name>
</gene>
<dbReference type="RefSeq" id="WP_264778875.1">
    <property type="nucleotide sequence ID" value="NZ_AP026563.1"/>
</dbReference>
<evidence type="ECO:0000313" key="2">
    <source>
        <dbReference type="Proteomes" id="UP001064971"/>
    </source>
</evidence>
<accession>A0ABM8ALC0</accession>
<sequence length="136" mass="15465">MRPVFIVLAVALLGLGGWWLTQERRWQGELYCIERPGTLWNGLAPLTAGLTPECPTYSRTYREEVRRGKARVEMYRLAGWQPKVLLDPFKRAGYRQLTNDVLPGNYTAFLDRGGDLLQYHAVQEGDTILITISGQP</sequence>
<dbReference type="EMBL" id="AP026563">
    <property type="protein sequence ID" value="BDP44629.1"/>
    <property type="molecule type" value="Genomic_DNA"/>
</dbReference>
<name>A0ABM8ALC0_9DEIO</name>